<evidence type="ECO:0000313" key="3">
    <source>
        <dbReference type="Proteomes" id="UP001226020"/>
    </source>
</evidence>
<dbReference type="CDD" id="cd00093">
    <property type="entry name" value="HTH_XRE"/>
    <property type="match status" value="1"/>
</dbReference>
<dbReference type="InterPro" id="IPR001387">
    <property type="entry name" value="Cro/C1-type_HTH"/>
</dbReference>
<dbReference type="Gene3D" id="1.10.260.40">
    <property type="entry name" value="lambda repressor-like DNA-binding domains"/>
    <property type="match status" value="1"/>
</dbReference>
<sequence length="98" mass="11072">MRFDFYTPSEISQILGQRLKQHRLLQNLTQVQLAEQIGVGLSTVVRIESGKGGTLENILHIAIGLGLINEFTDLFNQKPKTVEEILQRQTLRQRASGK</sequence>
<dbReference type="Pfam" id="PF01381">
    <property type="entry name" value="HTH_3"/>
    <property type="match status" value="1"/>
</dbReference>
<name>A0AAW8CEP5_9PAST</name>
<accession>A0AAW8CEP5</accession>
<dbReference type="GO" id="GO:0003677">
    <property type="term" value="F:DNA binding"/>
    <property type="evidence" value="ECO:0007669"/>
    <property type="project" value="InterPro"/>
</dbReference>
<comment type="caution">
    <text evidence="2">The sequence shown here is derived from an EMBL/GenBank/DDBJ whole genome shotgun (WGS) entry which is preliminary data.</text>
</comment>
<gene>
    <name evidence="2" type="ORF">QJU57_00460</name>
</gene>
<dbReference type="Proteomes" id="UP001226020">
    <property type="component" value="Unassembled WGS sequence"/>
</dbReference>
<dbReference type="EMBL" id="JASAXT010000001">
    <property type="protein sequence ID" value="MDP8147552.1"/>
    <property type="molecule type" value="Genomic_DNA"/>
</dbReference>
<dbReference type="AlphaFoldDB" id="A0AAW8CEP5"/>
<evidence type="ECO:0000313" key="2">
    <source>
        <dbReference type="EMBL" id="MDP8147552.1"/>
    </source>
</evidence>
<organism evidence="2 3">
    <name type="scientific">Phocoenobacter atlanticus subsp. atlanticus</name>
    <dbReference type="NCBI Taxonomy" id="3061285"/>
    <lineage>
        <taxon>Bacteria</taxon>
        <taxon>Pseudomonadati</taxon>
        <taxon>Pseudomonadota</taxon>
        <taxon>Gammaproteobacteria</taxon>
        <taxon>Pasteurellales</taxon>
        <taxon>Pasteurellaceae</taxon>
        <taxon>Phocoenobacter</taxon>
        <taxon>Phocoenobacter atlanticus</taxon>
    </lineage>
</organism>
<proteinExistence type="predicted"/>
<reference evidence="2 3" key="1">
    <citation type="journal article" date="2023" name="Front. Microbiol.">
        <title>Phylogeography and host specificity of Pasteurellaceae pathogenic to sea-farmed fish in the north-east Atlantic.</title>
        <authorList>
            <person name="Gulla S."/>
            <person name="Colquhoun D.J."/>
            <person name="Olsen A.B."/>
            <person name="Spilsberg B."/>
            <person name="Lagesen K."/>
            <person name="Aakesson C.P."/>
            <person name="Strom S."/>
            <person name="Manji F."/>
            <person name="Birkbeck T.H."/>
            <person name="Nilsen H.K."/>
        </authorList>
    </citation>
    <scope>NUCLEOTIDE SEQUENCE [LARGE SCALE GENOMIC DNA]</scope>
    <source>
        <strain evidence="2 3">NVIB3131</strain>
    </source>
</reference>
<keyword evidence="3" id="KW-1185">Reference proteome</keyword>
<feature type="domain" description="HTH cro/C1-type" evidence="1">
    <location>
        <begin position="19"/>
        <end position="71"/>
    </location>
</feature>
<protein>
    <submittedName>
        <fullName evidence="2">Helix-turn-helix transcriptional regulator</fullName>
    </submittedName>
</protein>
<dbReference type="RefSeq" id="WP_306350563.1">
    <property type="nucleotide sequence ID" value="NZ_JASAWV010000001.1"/>
</dbReference>
<evidence type="ECO:0000259" key="1">
    <source>
        <dbReference type="PROSITE" id="PS50943"/>
    </source>
</evidence>
<dbReference type="SUPFAM" id="SSF47413">
    <property type="entry name" value="lambda repressor-like DNA-binding domains"/>
    <property type="match status" value="1"/>
</dbReference>
<dbReference type="PROSITE" id="PS50943">
    <property type="entry name" value="HTH_CROC1"/>
    <property type="match status" value="1"/>
</dbReference>
<dbReference type="InterPro" id="IPR010982">
    <property type="entry name" value="Lambda_DNA-bd_dom_sf"/>
</dbReference>
<dbReference type="SMART" id="SM00530">
    <property type="entry name" value="HTH_XRE"/>
    <property type="match status" value="1"/>
</dbReference>